<dbReference type="NCBIfam" id="TIGR01069">
    <property type="entry name" value="mutS2"/>
    <property type="match status" value="1"/>
</dbReference>
<dbReference type="GO" id="GO:0140664">
    <property type="term" value="F:ATP-dependent DNA damage sensor activity"/>
    <property type="evidence" value="ECO:0007669"/>
    <property type="project" value="InterPro"/>
</dbReference>
<evidence type="ECO:0000256" key="8">
    <source>
        <dbReference type="ARBA" id="ARBA00023125"/>
    </source>
</evidence>
<dbReference type="PIRSF" id="PIRSF005814">
    <property type="entry name" value="MutS_YshD"/>
    <property type="match status" value="1"/>
</dbReference>
<evidence type="ECO:0000256" key="2">
    <source>
        <dbReference type="ARBA" id="ARBA00022730"/>
    </source>
</evidence>
<dbReference type="EC" id="3.1.-.-" evidence="11"/>
<dbReference type="Gene3D" id="3.40.50.300">
    <property type="entry name" value="P-loop containing nucleotide triphosphate hydrolases"/>
    <property type="match status" value="1"/>
</dbReference>
<evidence type="ECO:0000259" key="10">
    <source>
        <dbReference type="PROSITE" id="PS50828"/>
    </source>
</evidence>
<dbReference type="PANTHER" id="PTHR48466">
    <property type="entry name" value="OS10G0509000 PROTEIN-RELATED"/>
    <property type="match status" value="1"/>
</dbReference>
<evidence type="ECO:0000256" key="4">
    <source>
        <dbReference type="ARBA" id="ARBA00022759"/>
    </source>
</evidence>
<dbReference type="InterPro" id="IPR002625">
    <property type="entry name" value="Smr_dom"/>
</dbReference>
<sequence>MIYPQNFEYKIDFDQIRKLLKDKCLSTLGEERVEVMNFSDQFEEVETRLNLVTEFVRIIQEENNFPDQFFFDVRPSLKRIRVEGMYLDEQELFNFRRSLETIRDIVHFFNVAEKEESDTLYPNLKHLAGNIVVFPQLLTRIDAILDKYGKIKDKASPELAHIRQNLNHTIETISRILTNILRNAQSEGYVEKDATPSMRDGRLVIPVAAGLKRKIKGIVHDESASGKTAFIEPAEVVEANNRVRELEGEERREIIRILTEFSGVVRPVIPDILQSYEFLAEIDFIRAKSYITLQFNAIKPCLERDRILDWGTAVHPLLQLSLAKQNKKAVPLDIELNEKQRILIISGPNAGGKSVCLKTVGLLQYMLQCGMPIPVHEGSHAGIFTGLFIDIGDEQSIENDLSTYSSHLTNMKVMMKYCNEHSLILIDEFGGGTEPQIGGAIAEAILKHFNTKRTFGIITTHYQNLKHFAENHEGIVNGAMLYDRHLMQALFQLQTGNPGSSFAVEIARKIGLPEEIIADASAIVGSEYINADKYLLDIVRDKRYWENKRQTIRQHEKHLEETIVRYEAEMEELGKFRKEIIRQAKEEAEHLLQESNARIESTIRTIKETQAEKEKTRSARKELTDFRYSIEDLTFKAQEGKIIRQMDKLRQKQEHRKEKKLPPPLSLKTRLVIEGDMVRIKGQTSSGKVIEVAGKNAIVIFGNIKTTVKLERLEHTTSPNEIPAKTAFVSTHTQNQMYEKKLEFKQDIDVRGMRGEEALQAITYFIDDAILVGIDRVRILHGTGTGILRTLIHQYLQTVSGIKHFENEHVQLRGAGVTVVDFF</sequence>
<dbReference type="GO" id="GO:0030983">
    <property type="term" value="F:mismatched DNA binding"/>
    <property type="evidence" value="ECO:0007669"/>
    <property type="project" value="InterPro"/>
</dbReference>
<dbReference type="GO" id="GO:0005524">
    <property type="term" value="F:ATP binding"/>
    <property type="evidence" value="ECO:0007669"/>
    <property type="project" value="UniProtKB-KW"/>
</dbReference>
<dbReference type="HAMAP" id="MF_00092">
    <property type="entry name" value="MutS2"/>
    <property type="match status" value="1"/>
</dbReference>
<evidence type="ECO:0000256" key="9">
    <source>
        <dbReference type="SAM" id="Coils"/>
    </source>
</evidence>
<dbReference type="SUPFAM" id="SSF160443">
    <property type="entry name" value="SMR domain-like"/>
    <property type="match status" value="1"/>
</dbReference>
<dbReference type="InterPro" id="IPR046893">
    <property type="entry name" value="MSSS"/>
</dbReference>
<keyword evidence="8" id="KW-0238">DNA-binding</keyword>
<keyword evidence="3" id="KW-0547">Nucleotide-binding</keyword>
<reference evidence="11" key="1">
    <citation type="submission" date="2019-03" db="EMBL/GenBank/DDBJ databases">
        <title>Single cell metagenomics reveals metabolic interactions within the superorganism composed of flagellate Streblomastix strix and complex community of Bacteroidetes bacteria on its surface.</title>
        <authorList>
            <person name="Treitli S.C."/>
            <person name="Kolisko M."/>
            <person name="Husnik F."/>
            <person name="Keeling P."/>
            <person name="Hampl V."/>
        </authorList>
    </citation>
    <scope>NUCLEOTIDE SEQUENCE</scope>
    <source>
        <strain evidence="11">STM</strain>
    </source>
</reference>
<dbReference type="GO" id="GO:0045910">
    <property type="term" value="P:negative regulation of DNA recombination"/>
    <property type="evidence" value="ECO:0007669"/>
    <property type="project" value="InterPro"/>
</dbReference>
<keyword evidence="1" id="KW-0540">Nuclease</keyword>
<dbReference type="InterPro" id="IPR000432">
    <property type="entry name" value="DNA_mismatch_repair_MutS_C"/>
</dbReference>
<dbReference type="InterPro" id="IPR045076">
    <property type="entry name" value="MutS"/>
</dbReference>
<dbReference type="InterPro" id="IPR007696">
    <property type="entry name" value="DNA_mismatch_repair_MutS_core"/>
</dbReference>
<evidence type="ECO:0000256" key="3">
    <source>
        <dbReference type="ARBA" id="ARBA00022741"/>
    </source>
</evidence>
<dbReference type="Pfam" id="PF20297">
    <property type="entry name" value="MSSS"/>
    <property type="match status" value="1"/>
</dbReference>
<feature type="domain" description="Smr" evidence="10">
    <location>
        <begin position="748"/>
        <end position="823"/>
    </location>
</feature>
<dbReference type="FunFam" id="3.40.50.300:FF:001531">
    <property type="entry name" value="Endonuclease MutS2"/>
    <property type="match status" value="1"/>
</dbReference>
<dbReference type="AlphaFoldDB" id="A0A5J4R5B0"/>
<dbReference type="PANTHER" id="PTHR48466:SF2">
    <property type="entry name" value="OS10G0509000 PROTEIN"/>
    <property type="match status" value="1"/>
</dbReference>
<organism evidence="11">
    <name type="scientific">termite gut metagenome</name>
    <dbReference type="NCBI Taxonomy" id="433724"/>
    <lineage>
        <taxon>unclassified sequences</taxon>
        <taxon>metagenomes</taxon>
        <taxon>organismal metagenomes</taxon>
    </lineage>
</organism>
<dbReference type="PROSITE" id="PS50828">
    <property type="entry name" value="SMR"/>
    <property type="match status" value="1"/>
</dbReference>
<dbReference type="InterPro" id="IPR036187">
    <property type="entry name" value="DNA_mismatch_repair_MutS_sf"/>
</dbReference>
<feature type="coiled-coil region" evidence="9">
    <location>
        <begin position="552"/>
        <end position="612"/>
    </location>
</feature>
<dbReference type="SUPFAM" id="SSF52540">
    <property type="entry name" value="P-loop containing nucleoside triphosphate hydrolases"/>
    <property type="match status" value="1"/>
</dbReference>
<dbReference type="InterPro" id="IPR005747">
    <property type="entry name" value="MutS2"/>
</dbReference>
<keyword evidence="4 11" id="KW-0255">Endonuclease</keyword>
<protein>
    <submittedName>
        <fullName evidence="11">Endonuclease MutS2</fullName>
        <ecNumber evidence="11">3.1.-.-</ecNumber>
    </submittedName>
</protein>
<gene>
    <name evidence="11" type="ORF">EZS27_021994</name>
</gene>
<name>A0A5J4R5B0_9ZZZZ</name>
<dbReference type="SMART" id="SM00533">
    <property type="entry name" value="MUTSd"/>
    <property type="match status" value="1"/>
</dbReference>
<dbReference type="GO" id="GO:0004519">
    <property type="term" value="F:endonuclease activity"/>
    <property type="evidence" value="ECO:0007669"/>
    <property type="project" value="UniProtKB-KW"/>
</dbReference>
<dbReference type="SUPFAM" id="SSF48334">
    <property type="entry name" value="DNA repair protein MutS, domain III"/>
    <property type="match status" value="1"/>
</dbReference>
<dbReference type="GO" id="GO:0019843">
    <property type="term" value="F:rRNA binding"/>
    <property type="evidence" value="ECO:0007669"/>
    <property type="project" value="UniProtKB-KW"/>
</dbReference>
<dbReference type="SMART" id="SM00463">
    <property type="entry name" value="SMR"/>
    <property type="match status" value="1"/>
</dbReference>
<dbReference type="FunFam" id="3.30.1370.110:FF:000004">
    <property type="entry name" value="Endonuclease MutS2"/>
    <property type="match status" value="1"/>
</dbReference>
<dbReference type="GO" id="GO:0016887">
    <property type="term" value="F:ATP hydrolysis activity"/>
    <property type="evidence" value="ECO:0007669"/>
    <property type="project" value="InterPro"/>
</dbReference>
<keyword evidence="2" id="KW-0699">rRNA-binding</keyword>
<keyword evidence="6" id="KW-0067">ATP-binding</keyword>
<dbReference type="EMBL" id="SNRY01001690">
    <property type="protein sequence ID" value="KAA6329176.1"/>
    <property type="molecule type" value="Genomic_DNA"/>
</dbReference>
<keyword evidence="5 11" id="KW-0378">Hydrolase</keyword>
<dbReference type="Pfam" id="PF01713">
    <property type="entry name" value="Smr"/>
    <property type="match status" value="1"/>
</dbReference>
<dbReference type="InterPro" id="IPR036063">
    <property type="entry name" value="Smr_dom_sf"/>
</dbReference>
<proteinExistence type="inferred from homology"/>
<dbReference type="SMART" id="SM00534">
    <property type="entry name" value="MUTSac"/>
    <property type="match status" value="1"/>
</dbReference>
<evidence type="ECO:0000256" key="1">
    <source>
        <dbReference type="ARBA" id="ARBA00022722"/>
    </source>
</evidence>
<comment type="caution">
    <text evidence="11">The sequence shown here is derived from an EMBL/GenBank/DDBJ whole genome shotgun (WGS) entry which is preliminary data.</text>
</comment>
<dbReference type="InterPro" id="IPR027417">
    <property type="entry name" value="P-loop_NTPase"/>
</dbReference>
<dbReference type="Gene3D" id="3.30.1370.110">
    <property type="match status" value="1"/>
</dbReference>
<keyword evidence="7" id="KW-0694">RNA-binding</keyword>
<evidence type="ECO:0000256" key="7">
    <source>
        <dbReference type="ARBA" id="ARBA00022884"/>
    </source>
</evidence>
<evidence type="ECO:0000313" key="11">
    <source>
        <dbReference type="EMBL" id="KAA6329176.1"/>
    </source>
</evidence>
<accession>A0A5J4R5B0</accession>
<keyword evidence="9" id="KW-0175">Coiled coil</keyword>
<evidence type="ECO:0000256" key="5">
    <source>
        <dbReference type="ARBA" id="ARBA00022801"/>
    </source>
</evidence>
<evidence type="ECO:0000256" key="6">
    <source>
        <dbReference type="ARBA" id="ARBA00022840"/>
    </source>
</evidence>
<dbReference type="Pfam" id="PF00488">
    <property type="entry name" value="MutS_V"/>
    <property type="match status" value="1"/>
</dbReference>
<dbReference type="GO" id="GO:0006298">
    <property type="term" value="P:mismatch repair"/>
    <property type="evidence" value="ECO:0007669"/>
    <property type="project" value="InterPro"/>
</dbReference>